<dbReference type="GO" id="GO:0005886">
    <property type="term" value="C:plasma membrane"/>
    <property type="evidence" value="ECO:0007669"/>
    <property type="project" value="UniProtKB-ARBA"/>
</dbReference>
<dbReference type="EMBL" id="JACRTE010000017">
    <property type="protein sequence ID" value="MBC8597204.1"/>
    <property type="molecule type" value="Genomic_DNA"/>
</dbReference>
<dbReference type="RefSeq" id="WP_262432518.1">
    <property type="nucleotide sequence ID" value="NZ_JACRTE010000017.1"/>
</dbReference>
<dbReference type="GO" id="GO:0005524">
    <property type="term" value="F:ATP binding"/>
    <property type="evidence" value="ECO:0007669"/>
    <property type="project" value="UniProtKB-KW"/>
</dbReference>
<accession>A0A926FF96</accession>
<dbReference type="GO" id="GO:0042802">
    <property type="term" value="F:identical protein binding"/>
    <property type="evidence" value="ECO:0007669"/>
    <property type="project" value="UniProtKB-ARBA"/>
</dbReference>
<evidence type="ECO:0000256" key="8">
    <source>
        <dbReference type="ARBA" id="ARBA00051245"/>
    </source>
</evidence>
<protein>
    <recommendedName>
        <fullName evidence="2">non-specific protein-tyrosine kinase</fullName>
        <ecNumber evidence="2">2.7.10.2</ecNumber>
    </recommendedName>
</protein>
<organism evidence="10 11">
    <name type="scientific">Qingrenia yutianensis</name>
    <dbReference type="NCBI Taxonomy" id="2763676"/>
    <lineage>
        <taxon>Bacteria</taxon>
        <taxon>Bacillati</taxon>
        <taxon>Bacillota</taxon>
        <taxon>Clostridia</taxon>
        <taxon>Eubacteriales</taxon>
        <taxon>Oscillospiraceae</taxon>
        <taxon>Qingrenia</taxon>
    </lineage>
</organism>
<comment type="caution">
    <text evidence="10">The sequence shown here is derived from an EMBL/GenBank/DDBJ whole genome shotgun (WGS) entry which is preliminary data.</text>
</comment>
<keyword evidence="6" id="KW-0067">ATP-binding</keyword>
<dbReference type="Pfam" id="PF13614">
    <property type="entry name" value="AAA_31"/>
    <property type="match status" value="1"/>
</dbReference>
<keyword evidence="3" id="KW-0808">Transferase</keyword>
<dbReference type="PANTHER" id="PTHR32309">
    <property type="entry name" value="TYROSINE-PROTEIN KINASE"/>
    <property type="match status" value="1"/>
</dbReference>
<keyword evidence="7" id="KW-0829">Tyrosine-protein kinase</keyword>
<dbReference type="Gene3D" id="3.40.50.300">
    <property type="entry name" value="P-loop containing nucleotide triphosphate hydrolases"/>
    <property type="match status" value="1"/>
</dbReference>
<dbReference type="Proteomes" id="UP000647416">
    <property type="component" value="Unassembled WGS sequence"/>
</dbReference>
<dbReference type="PANTHER" id="PTHR32309:SF13">
    <property type="entry name" value="FERRIC ENTEROBACTIN TRANSPORT PROTEIN FEPE"/>
    <property type="match status" value="1"/>
</dbReference>
<evidence type="ECO:0000313" key="11">
    <source>
        <dbReference type="Proteomes" id="UP000647416"/>
    </source>
</evidence>
<dbReference type="CDD" id="cd05387">
    <property type="entry name" value="BY-kinase"/>
    <property type="match status" value="1"/>
</dbReference>
<comment type="catalytic activity">
    <reaction evidence="8">
        <text>L-tyrosyl-[protein] + ATP = O-phospho-L-tyrosyl-[protein] + ADP + H(+)</text>
        <dbReference type="Rhea" id="RHEA:10596"/>
        <dbReference type="Rhea" id="RHEA-COMP:10136"/>
        <dbReference type="Rhea" id="RHEA-COMP:20101"/>
        <dbReference type="ChEBI" id="CHEBI:15378"/>
        <dbReference type="ChEBI" id="CHEBI:30616"/>
        <dbReference type="ChEBI" id="CHEBI:46858"/>
        <dbReference type="ChEBI" id="CHEBI:61978"/>
        <dbReference type="ChEBI" id="CHEBI:456216"/>
        <dbReference type="EC" id="2.7.10.2"/>
    </reaction>
</comment>
<dbReference type="NCBIfam" id="TIGR01007">
    <property type="entry name" value="eps_fam"/>
    <property type="match status" value="1"/>
</dbReference>
<sequence>MPNNVNTEEKKVVSRGGAKNVGMRDYTKVILNDNTDFSIVEAYKSTRTNLEYALAAEEGCKKIIFTSAMPSEGKTTSCINTAITFALAGAKIVLIDADLRKPKVHMCLELENTTGFSNYLAGFAELDDVIQHCKNGLDVITSGQIPPNPSELLVSPRMEKALLKLAEKYDYVIIDAPPVNIVSDAVSMSKFVTGVAVVVKEDFTTHDALKKALSNLEFANAKILGFILNDVMAPRGYYSKYYKYRYRYNYNYRYKYSNYDGYDTAGQTKKDEKKDK</sequence>
<proteinExistence type="inferred from homology"/>
<name>A0A926FF96_9FIRM</name>
<keyword evidence="4" id="KW-0547">Nucleotide-binding</keyword>
<keyword evidence="5 10" id="KW-0418">Kinase</keyword>
<evidence type="ECO:0000256" key="5">
    <source>
        <dbReference type="ARBA" id="ARBA00022777"/>
    </source>
</evidence>
<dbReference type="InterPro" id="IPR027417">
    <property type="entry name" value="P-loop_NTPase"/>
</dbReference>
<comment type="similarity">
    <text evidence="1">Belongs to the CpsD/CapB family.</text>
</comment>
<dbReference type="FunFam" id="3.40.50.300:FF:000527">
    <property type="entry name" value="Tyrosine-protein kinase etk"/>
    <property type="match status" value="1"/>
</dbReference>
<dbReference type="InterPro" id="IPR050445">
    <property type="entry name" value="Bact_polysacc_biosynth/exp"/>
</dbReference>
<dbReference type="GO" id="GO:0004715">
    <property type="term" value="F:non-membrane spanning protein tyrosine kinase activity"/>
    <property type="evidence" value="ECO:0007669"/>
    <property type="project" value="UniProtKB-EC"/>
</dbReference>
<gene>
    <name evidence="10" type="ORF">H8706_10030</name>
</gene>
<keyword evidence="11" id="KW-1185">Reference proteome</keyword>
<dbReference type="InterPro" id="IPR025669">
    <property type="entry name" value="AAA_dom"/>
</dbReference>
<dbReference type="SUPFAM" id="SSF52540">
    <property type="entry name" value="P-loop containing nucleoside triphosphate hydrolases"/>
    <property type="match status" value="1"/>
</dbReference>
<evidence type="ECO:0000256" key="3">
    <source>
        <dbReference type="ARBA" id="ARBA00022679"/>
    </source>
</evidence>
<dbReference type="InterPro" id="IPR005702">
    <property type="entry name" value="Wzc-like_C"/>
</dbReference>
<evidence type="ECO:0000256" key="4">
    <source>
        <dbReference type="ARBA" id="ARBA00022741"/>
    </source>
</evidence>
<evidence type="ECO:0000259" key="9">
    <source>
        <dbReference type="Pfam" id="PF13614"/>
    </source>
</evidence>
<evidence type="ECO:0000256" key="6">
    <source>
        <dbReference type="ARBA" id="ARBA00022840"/>
    </source>
</evidence>
<evidence type="ECO:0000256" key="7">
    <source>
        <dbReference type="ARBA" id="ARBA00023137"/>
    </source>
</evidence>
<dbReference type="EC" id="2.7.10.2" evidence="2"/>
<feature type="domain" description="AAA" evidence="9">
    <location>
        <begin position="73"/>
        <end position="180"/>
    </location>
</feature>
<reference evidence="10" key="1">
    <citation type="submission" date="2020-08" db="EMBL/GenBank/DDBJ databases">
        <title>Genome public.</title>
        <authorList>
            <person name="Liu C."/>
            <person name="Sun Q."/>
        </authorList>
    </citation>
    <scope>NUCLEOTIDE SEQUENCE</scope>
    <source>
        <strain evidence="10">NSJ-50</strain>
    </source>
</reference>
<evidence type="ECO:0000256" key="2">
    <source>
        <dbReference type="ARBA" id="ARBA00011903"/>
    </source>
</evidence>
<evidence type="ECO:0000313" key="10">
    <source>
        <dbReference type="EMBL" id="MBC8597204.1"/>
    </source>
</evidence>
<evidence type="ECO:0000256" key="1">
    <source>
        <dbReference type="ARBA" id="ARBA00007316"/>
    </source>
</evidence>
<dbReference type="AlphaFoldDB" id="A0A926FF96"/>